<gene>
    <name evidence="1" type="ORF">GCM10009681_35930</name>
</gene>
<keyword evidence="2" id="KW-1185">Reference proteome</keyword>
<evidence type="ECO:0000313" key="1">
    <source>
        <dbReference type="EMBL" id="GAA1761594.1"/>
    </source>
</evidence>
<evidence type="ECO:0000313" key="2">
    <source>
        <dbReference type="Proteomes" id="UP001500655"/>
    </source>
</evidence>
<organism evidence="1 2">
    <name type="scientific">Luedemannella helvata</name>
    <dbReference type="NCBI Taxonomy" id="349315"/>
    <lineage>
        <taxon>Bacteria</taxon>
        <taxon>Bacillati</taxon>
        <taxon>Actinomycetota</taxon>
        <taxon>Actinomycetes</taxon>
        <taxon>Micromonosporales</taxon>
        <taxon>Micromonosporaceae</taxon>
        <taxon>Luedemannella</taxon>
    </lineage>
</organism>
<name>A0ABN2KP48_9ACTN</name>
<dbReference type="Proteomes" id="UP001500655">
    <property type="component" value="Unassembled WGS sequence"/>
</dbReference>
<reference evidence="2" key="1">
    <citation type="journal article" date="2019" name="Int. J. Syst. Evol. Microbiol.">
        <title>The Global Catalogue of Microorganisms (GCM) 10K type strain sequencing project: providing services to taxonomists for standard genome sequencing and annotation.</title>
        <authorList>
            <consortium name="The Broad Institute Genomics Platform"/>
            <consortium name="The Broad Institute Genome Sequencing Center for Infectious Disease"/>
            <person name="Wu L."/>
            <person name="Ma J."/>
        </authorList>
    </citation>
    <scope>NUCLEOTIDE SEQUENCE [LARGE SCALE GENOMIC DNA]</scope>
    <source>
        <strain evidence="2">JCM 13249</strain>
    </source>
</reference>
<comment type="caution">
    <text evidence="1">The sequence shown here is derived from an EMBL/GenBank/DDBJ whole genome shotgun (WGS) entry which is preliminary data.</text>
</comment>
<proteinExistence type="predicted"/>
<sequence>MRGHSPGARCAARLHGKSYGLVLVVLVALIALAAGCDANRPADGRLFGPHANPGSPTAAPHAVAVARDDRDAAVLDVVSGATTVTVRAADLGDTLARASTPDDSALAPSIVETDADLQVHLADTGLTGPEALVVELNKDVAWRLRFSGGATEVTVDGAMAARVDGVDLASGVTRAELGLPAPHGTTQVRVAGGASDVAVHLPSGPPAKVSIGGGAATVKVDGATHSGVSAGTVFAPSGWDAADDRFDIAATSGVSTLTVDRLNGK</sequence>
<accession>A0ABN2KP48</accession>
<dbReference type="EMBL" id="BAAALS010000017">
    <property type="protein sequence ID" value="GAA1761594.1"/>
    <property type="molecule type" value="Genomic_DNA"/>
</dbReference>
<evidence type="ECO:0008006" key="3">
    <source>
        <dbReference type="Google" id="ProtNLM"/>
    </source>
</evidence>
<protein>
    <recommendedName>
        <fullName evidence="3">DUF2154 domain-containing protein</fullName>
    </recommendedName>
</protein>